<protein>
    <recommendedName>
        <fullName evidence="3">RING-type E3 ubiquitin transferase</fullName>
        <ecNumber evidence="3">2.3.2.27</ecNumber>
    </recommendedName>
</protein>
<dbReference type="GO" id="GO:0016567">
    <property type="term" value="P:protein ubiquitination"/>
    <property type="evidence" value="ECO:0007669"/>
    <property type="project" value="InterPro"/>
</dbReference>
<keyword evidence="4" id="KW-0808">Transferase</keyword>
<comment type="caution">
    <text evidence="14">The sequence shown here is derived from an EMBL/GenBank/DDBJ whole genome shotgun (WGS) entry which is preliminary data.</text>
</comment>
<keyword evidence="6" id="KW-0479">Metal-binding</keyword>
<comment type="catalytic activity">
    <reaction evidence="1">
        <text>S-ubiquitinyl-[E2 ubiquitin-conjugating enzyme]-L-cysteine + [acceptor protein]-L-lysine = [E2 ubiquitin-conjugating enzyme]-L-cysteine + N(6)-ubiquitinyl-[acceptor protein]-L-lysine.</text>
        <dbReference type="EC" id="2.3.2.27"/>
    </reaction>
</comment>
<dbReference type="GO" id="GO:0016020">
    <property type="term" value="C:membrane"/>
    <property type="evidence" value="ECO:0007669"/>
    <property type="project" value="UniProtKB-SubCell"/>
</dbReference>
<evidence type="ECO:0000256" key="8">
    <source>
        <dbReference type="ARBA" id="ARBA00022786"/>
    </source>
</evidence>
<feature type="transmembrane region" description="Helical" evidence="12">
    <location>
        <begin position="235"/>
        <end position="253"/>
    </location>
</feature>
<dbReference type="Proteomes" id="UP000011602">
    <property type="component" value="Unassembled WGS sequence"/>
</dbReference>
<keyword evidence="11 12" id="KW-0472">Membrane</keyword>
<evidence type="ECO:0000313" key="15">
    <source>
        <dbReference type="Proteomes" id="UP000011602"/>
    </source>
</evidence>
<dbReference type="EC" id="2.3.2.27" evidence="3"/>
<keyword evidence="10 12" id="KW-1133">Transmembrane helix</keyword>
<dbReference type="eggNOG" id="arCOG06218">
    <property type="taxonomic scope" value="Archaea"/>
</dbReference>
<evidence type="ECO:0000259" key="13">
    <source>
        <dbReference type="Pfam" id="PF12483"/>
    </source>
</evidence>
<dbReference type="GO" id="GO:0061630">
    <property type="term" value="F:ubiquitin protein ligase activity"/>
    <property type="evidence" value="ECO:0007669"/>
    <property type="project" value="UniProtKB-EC"/>
</dbReference>
<keyword evidence="5 12" id="KW-0812">Transmembrane</keyword>
<dbReference type="AlphaFoldDB" id="L9XHQ5"/>
<dbReference type="GO" id="GO:0008270">
    <property type="term" value="F:zinc ion binding"/>
    <property type="evidence" value="ECO:0007669"/>
    <property type="project" value="UniProtKB-KW"/>
</dbReference>
<evidence type="ECO:0000256" key="6">
    <source>
        <dbReference type="ARBA" id="ARBA00022723"/>
    </source>
</evidence>
<dbReference type="STRING" id="1227499.C493_03400"/>
<keyword evidence="8" id="KW-0833">Ubl conjugation pathway</keyword>
<proteinExistence type="predicted"/>
<dbReference type="Pfam" id="PF12483">
    <property type="entry name" value="GIDE"/>
    <property type="match status" value="1"/>
</dbReference>
<feature type="domain" description="E3 Ubiquitin ligase MUL1-like" evidence="13">
    <location>
        <begin position="82"/>
        <end position="193"/>
    </location>
</feature>
<dbReference type="OrthoDB" id="170690at2157"/>
<evidence type="ECO:0000256" key="12">
    <source>
        <dbReference type="SAM" id="Phobius"/>
    </source>
</evidence>
<organism evidence="14 15">
    <name type="scientific">Natronolimnohabitans innermongolicus JCM 12255</name>
    <dbReference type="NCBI Taxonomy" id="1227499"/>
    <lineage>
        <taxon>Archaea</taxon>
        <taxon>Methanobacteriati</taxon>
        <taxon>Methanobacteriota</taxon>
        <taxon>Stenosarchaea group</taxon>
        <taxon>Halobacteria</taxon>
        <taxon>Halobacteriales</taxon>
        <taxon>Natrialbaceae</taxon>
        <taxon>Natronolimnohabitans</taxon>
    </lineage>
</organism>
<evidence type="ECO:0000256" key="9">
    <source>
        <dbReference type="ARBA" id="ARBA00022833"/>
    </source>
</evidence>
<evidence type="ECO:0000313" key="14">
    <source>
        <dbReference type="EMBL" id="ELY61132.1"/>
    </source>
</evidence>
<evidence type="ECO:0000256" key="11">
    <source>
        <dbReference type="ARBA" id="ARBA00023136"/>
    </source>
</evidence>
<sequence length="254" mass="27708">MTVETLLWLGFAVVAAIFLLIGGRDLRSVTHMLRSDTIDVGSLHGYDGPVEIAGIARPDGDHGTVTAPFSGTACLVYTYVVEQEYTTSDDTSWKTLAQGREAVMFLVSDDTGAVRVDPVGATLSFEEHVMTVAPGEELPAELDQYIEETDAVEKQDRTMDLRITDLHVGHRQRFTERRLDVDETVYVYGQARRGPSAGWESDAVDAVVGADDAVPTFVISDTNERTTAWRFARTGLLRVGIGGVIAVILLVYAI</sequence>
<reference evidence="14 15" key="1">
    <citation type="journal article" date="2014" name="PLoS Genet.">
        <title>Phylogenetically driven sequencing of extremely halophilic archaea reveals strategies for static and dynamic osmo-response.</title>
        <authorList>
            <person name="Becker E.A."/>
            <person name="Seitzer P.M."/>
            <person name="Tritt A."/>
            <person name="Larsen D."/>
            <person name="Krusor M."/>
            <person name="Yao A.I."/>
            <person name="Wu D."/>
            <person name="Madern D."/>
            <person name="Eisen J.A."/>
            <person name="Darling A.E."/>
            <person name="Facciotti M.T."/>
        </authorList>
    </citation>
    <scope>NUCLEOTIDE SEQUENCE [LARGE SCALE GENOMIC DNA]</scope>
    <source>
        <strain evidence="14 15">JCM 12255</strain>
    </source>
</reference>
<evidence type="ECO:0000256" key="3">
    <source>
        <dbReference type="ARBA" id="ARBA00012483"/>
    </source>
</evidence>
<gene>
    <name evidence="14" type="ORF">C493_03400</name>
</gene>
<keyword evidence="9" id="KW-0862">Zinc</keyword>
<keyword evidence="7" id="KW-0863">Zinc-finger</keyword>
<dbReference type="InterPro" id="IPR022170">
    <property type="entry name" value="MUL1-like"/>
</dbReference>
<name>L9XHQ5_9EURY</name>
<comment type="subcellular location">
    <subcellularLocation>
        <location evidence="2">Membrane</location>
        <topology evidence="2">Multi-pass membrane protein</topology>
    </subcellularLocation>
</comment>
<keyword evidence="15" id="KW-1185">Reference proteome</keyword>
<accession>L9XHQ5</accession>
<dbReference type="RefSeq" id="WP_007257990.1">
    <property type="nucleotide sequence ID" value="NZ_AOHZ01000015.1"/>
</dbReference>
<evidence type="ECO:0000256" key="10">
    <source>
        <dbReference type="ARBA" id="ARBA00022989"/>
    </source>
</evidence>
<evidence type="ECO:0000256" key="7">
    <source>
        <dbReference type="ARBA" id="ARBA00022771"/>
    </source>
</evidence>
<evidence type="ECO:0000256" key="4">
    <source>
        <dbReference type="ARBA" id="ARBA00022679"/>
    </source>
</evidence>
<evidence type="ECO:0000256" key="1">
    <source>
        <dbReference type="ARBA" id="ARBA00000900"/>
    </source>
</evidence>
<evidence type="ECO:0000256" key="2">
    <source>
        <dbReference type="ARBA" id="ARBA00004141"/>
    </source>
</evidence>
<dbReference type="EMBL" id="AOHZ01000015">
    <property type="protein sequence ID" value="ELY61132.1"/>
    <property type="molecule type" value="Genomic_DNA"/>
</dbReference>
<feature type="transmembrane region" description="Helical" evidence="12">
    <location>
        <begin position="6"/>
        <end position="23"/>
    </location>
</feature>
<evidence type="ECO:0000256" key="5">
    <source>
        <dbReference type="ARBA" id="ARBA00022692"/>
    </source>
</evidence>